<evidence type="ECO:0000313" key="2">
    <source>
        <dbReference type="EMBL" id="CAF4243755.1"/>
    </source>
</evidence>
<sequence>MATSHLTNNVVEKKWNGLPRFVGPFSHRLMGFQLPRLVEQSAPSQVAKSEVRVHIKVDVDTKGKSQANNGPILIVDRRSQQHQLPLFGVGDQDDSDDSLRWQSYDEYYDDGDEEADDFRSDEQKYEDSESDQSFFQESHQRCCVEDELVALQQQWNQQRREIVDLSRQIDIFREISRNICVACDSLLGVLNHFHEHLQQKYHGYRWKTIVRLELNEKGEFILPFSRRVIDIGFLLWPRVPSGCMHCGCIDFEKKSDSYHIPKNLDDDDGSIAMSASSTTSDDYISNSDSDDNDIVSSRSYSPFDYDPFASYDYEC</sequence>
<reference evidence="2" key="1">
    <citation type="submission" date="2021-02" db="EMBL/GenBank/DDBJ databases">
        <authorList>
            <person name="Nowell W R."/>
        </authorList>
    </citation>
    <scope>NUCLEOTIDE SEQUENCE</scope>
</reference>
<evidence type="ECO:0000313" key="3">
    <source>
        <dbReference type="Proteomes" id="UP000663842"/>
    </source>
</evidence>
<dbReference type="AlphaFoldDB" id="A0A820EAC6"/>
<name>A0A820EAC6_9BILA</name>
<dbReference type="EMBL" id="CAJOBF010007887">
    <property type="protein sequence ID" value="CAF4243755.1"/>
    <property type="molecule type" value="Genomic_DNA"/>
</dbReference>
<proteinExistence type="predicted"/>
<dbReference type="Proteomes" id="UP000663842">
    <property type="component" value="Unassembled WGS sequence"/>
</dbReference>
<protein>
    <submittedName>
        <fullName evidence="2">Uncharacterized protein</fullName>
    </submittedName>
</protein>
<accession>A0A820EAC6</accession>
<organism evidence="2 3">
    <name type="scientific">Rotaria magnacalcarata</name>
    <dbReference type="NCBI Taxonomy" id="392030"/>
    <lineage>
        <taxon>Eukaryota</taxon>
        <taxon>Metazoa</taxon>
        <taxon>Spiralia</taxon>
        <taxon>Gnathifera</taxon>
        <taxon>Rotifera</taxon>
        <taxon>Eurotatoria</taxon>
        <taxon>Bdelloidea</taxon>
        <taxon>Philodinida</taxon>
        <taxon>Philodinidae</taxon>
        <taxon>Rotaria</taxon>
    </lineage>
</organism>
<evidence type="ECO:0000256" key="1">
    <source>
        <dbReference type="SAM" id="MobiDB-lite"/>
    </source>
</evidence>
<comment type="caution">
    <text evidence="2">The sequence shown here is derived from an EMBL/GenBank/DDBJ whole genome shotgun (WGS) entry which is preliminary data.</text>
</comment>
<feature type="region of interest" description="Disordered" evidence="1">
    <location>
        <begin position="275"/>
        <end position="301"/>
    </location>
</feature>
<feature type="compositionally biased region" description="Low complexity" evidence="1">
    <location>
        <begin position="276"/>
        <end position="287"/>
    </location>
</feature>
<gene>
    <name evidence="2" type="ORF">UXM345_LOCUS30330</name>
</gene>